<evidence type="ECO:0000256" key="6">
    <source>
        <dbReference type="ARBA" id="ARBA00047706"/>
    </source>
</evidence>
<evidence type="ECO:0000256" key="4">
    <source>
        <dbReference type="ARBA" id="ARBA00024074"/>
    </source>
</evidence>
<organism evidence="13 14">
    <name type="scientific">Branchiostoma lanceolatum</name>
    <name type="common">Common lancelet</name>
    <name type="synonym">Amphioxus lanceolatum</name>
    <dbReference type="NCBI Taxonomy" id="7740"/>
    <lineage>
        <taxon>Eukaryota</taxon>
        <taxon>Metazoa</taxon>
        <taxon>Chordata</taxon>
        <taxon>Cephalochordata</taxon>
        <taxon>Leptocardii</taxon>
        <taxon>Amphioxiformes</taxon>
        <taxon>Branchiostomatidae</taxon>
        <taxon>Branchiostoma</taxon>
    </lineage>
</organism>
<keyword evidence="3" id="KW-0560">Oxidoreductase</keyword>
<evidence type="ECO:0000256" key="9">
    <source>
        <dbReference type="PIRSR" id="PIRSR000097-1"/>
    </source>
</evidence>
<evidence type="ECO:0000256" key="11">
    <source>
        <dbReference type="PIRSR" id="PIRSR000097-3"/>
    </source>
</evidence>
<keyword evidence="2" id="KW-0521">NADP</keyword>
<comment type="similarity">
    <text evidence="1">Belongs to the aldo/keto reductase family.</text>
</comment>
<evidence type="ECO:0000256" key="10">
    <source>
        <dbReference type="PIRSR" id="PIRSR000097-2"/>
    </source>
</evidence>
<dbReference type="PIRSF" id="PIRSF000097">
    <property type="entry name" value="AKR"/>
    <property type="match status" value="1"/>
</dbReference>
<feature type="binding site" evidence="10">
    <location>
        <position position="115"/>
    </location>
    <ligand>
        <name>substrate</name>
    </ligand>
</feature>
<gene>
    <name evidence="13" type="primary">AKR1B1</name>
    <name evidence="13" type="ORF">BLAG_LOCUS22397</name>
</gene>
<dbReference type="GO" id="GO:0008106">
    <property type="term" value="F:alcohol dehydrogenase (NADP+) activity"/>
    <property type="evidence" value="ECO:0007669"/>
    <property type="project" value="UniProtKB-EC"/>
</dbReference>
<dbReference type="PROSITE" id="PS00062">
    <property type="entry name" value="ALDOKETO_REDUCTASE_2"/>
    <property type="match status" value="1"/>
</dbReference>
<evidence type="ECO:0000256" key="1">
    <source>
        <dbReference type="ARBA" id="ARBA00007905"/>
    </source>
</evidence>
<feature type="domain" description="NADP-dependent oxidoreductase" evidence="12">
    <location>
        <begin position="20"/>
        <end position="291"/>
    </location>
</feature>
<reference evidence="13" key="1">
    <citation type="submission" date="2022-01" db="EMBL/GenBank/DDBJ databases">
        <authorList>
            <person name="Braso-Vives M."/>
        </authorList>
    </citation>
    <scope>NUCLEOTIDE SEQUENCE</scope>
</reference>
<evidence type="ECO:0000313" key="13">
    <source>
        <dbReference type="EMBL" id="CAH1269905.1"/>
    </source>
</evidence>
<dbReference type="PRINTS" id="PR00069">
    <property type="entry name" value="ALDKETRDTASE"/>
</dbReference>
<comment type="catalytic activity">
    <reaction evidence="8">
        <text>a primary alcohol + NADP(+) = an aldehyde + NADPH + H(+)</text>
        <dbReference type="Rhea" id="RHEA:15937"/>
        <dbReference type="ChEBI" id="CHEBI:15378"/>
        <dbReference type="ChEBI" id="CHEBI:15734"/>
        <dbReference type="ChEBI" id="CHEBI:17478"/>
        <dbReference type="ChEBI" id="CHEBI:57783"/>
        <dbReference type="ChEBI" id="CHEBI:58349"/>
        <dbReference type="EC" id="1.1.1.2"/>
    </reaction>
</comment>
<dbReference type="FunFam" id="3.20.20.100:FF:000006">
    <property type="entry name" value="Aldo-keto reductase family 1 member A1"/>
    <property type="match status" value="1"/>
</dbReference>
<sequence length="315" mass="35367">MAGVAVPIVELTGGVKFPMIGFGTWQSAPDVVGNAVRTAIDAGYRHIDCAWNYFNEKEVGQAIKDKIAEGKIKREDVFITTKLWCTYHRPEDVKRGFQESLNDLGLDYIDLFLIHGPPAFKPGPKWFPTDDSDFDDADYVDTFKAMESLVDEGLCRAIGLSNFNTQQLGRVLQNCRIKPAVNQVELHPYLVQQKLVDYCKSKNVVITAYSPLGSPGRDFAQPGEARVLEDPVVLDIAKNHGKTPAQVLLRYHLDRGIVVIPKSVTPSRIKENLQVLDFSLTADDIKTLGSLDRKNRYVDWSFCKTHKYFPFNDSA</sequence>
<comment type="catalytic activity">
    <reaction evidence="6">
        <text>S-nitroso-CoA + NADPH + H(+) = sulfinamide-CoA + NADP(+)</text>
        <dbReference type="Rhea" id="RHEA:78375"/>
        <dbReference type="ChEBI" id="CHEBI:15378"/>
        <dbReference type="ChEBI" id="CHEBI:57783"/>
        <dbReference type="ChEBI" id="CHEBI:58349"/>
        <dbReference type="ChEBI" id="CHEBI:145546"/>
        <dbReference type="ChEBI" id="CHEBI:145548"/>
    </reaction>
    <physiologicalReaction direction="left-to-right" evidence="6">
        <dbReference type="Rhea" id="RHEA:78376"/>
    </physiologicalReaction>
</comment>
<keyword evidence="14" id="KW-1185">Reference proteome</keyword>
<feature type="active site" description="Proton donor" evidence="9">
    <location>
        <position position="53"/>
    </location>
</feature>
<feature type="site" description="Lowers pKa of active site Tyr" evidence="11">
    <location>
        <position position="82"/>
    </location>
</feature>
<dbReference type="PANTHER" id="PTHR11732">
    <property type="entry name" value="ALDO/KETO REDUCTASE"/>
    <property type="match status" value="1"/>
</dbReference>
<dbReference type="AlphaFoldDB" id="A0A8K0A5Z0"/>
<dbReference type="Gene3D" id="3.20.20.100">
    <property type="entry name" value="NADP-dependent oxidoreductase domain"/>
    <property type="match status" value="1"/>
</dbReference>
<dbReference type="InterPro" id="IPR023210">
    <property type="entry name" value="NADP_OxRdtase_dom"/>
</dbReference>
<protein>
    <recommendedName>
        <fullName evidence="4">alcohol dehydrogenase (NADP(+))</fullName>
        <ecNumber evidence="4">1.1.1.2</ecNumber>
    </recommendedName>
    <alternativeName>
        <fullName evidence="5">S-nitroso-CoA reductase</fullName>
    </alternativeName>
</protein>
<dbReference type="Proteomes" id="UP000838412">
    <property type="component" value="Chromosome 7"/>
</dbReference>
<evidence type="ECO:0000256" key="2">
    <source>
        <dbReference type="ARBA" id="ARBA00022857"/>
    </source>
</evidence>
<evidence type="ECO:0000256" key="5">
    <source>
        <dbReference type="ARBA" id="ARBA00044808"/>
    </source>
</evidence>
<evidence type="ECO:0000256" key="3">
    <source>
        <dbReference type="ARBA" id="ARBA00023002"/>
    </source>
</evidence>
<dbReference type="EC" id="1.1.1.2" evidence="4"/>
<dbReference type="InterPro" id="IPR018170">
    <property type="entry name" value="Aldo/ket_reductase_CS"/>
</dbReference>
<dbReference type="SUPFAM" id="SSF51430">
    <property type="entry name" value="NAD(P)-linked oxidoreductase"/>
    <property type="match status" value="1"/>
</dbReference>
<dbReference type="InterPro" id="IPR020471">
    <property type="entry name" value="AKR"/>
</dbReference>
<evidence type="ECO:0000259" key="12">
    <source>
        <dbReference type="Pfam" id="PF00248"/>
    </source>
</evidence>
<dbReference type="InterPro" id="IPR036812">
    <property type="entry name" value="NAD(P)_OxRdtase_dom_sf"/>
</dbReference>
<evidence type="ECO:0000256" key="7">
    <source>
        <dbReference type="ARBA" id="ARBA00048207"/>
    </source>
</evidence>
<proteinExistence type="inferred from homology"/>
<dbReference type="PROSITE" id="PS00798">
    <property type="entry name" value="ALDOKETO_REDUCTASE_1"/>
    <property type="match status" value="1"/>
</dbReference>
<dbReference type="PROSITE" id="PS00063">
    <property type="entry name" value="ALDOKETO_REDUCTASE_3"/>
    <property type="match status" value="1"/>
</dbReference>
<comment type="catalytic activity">
    <reaction evidence="7">
        <text>S-nitrosoglutathione + NADPH + H(+) = S-(hydroxysulfenamide)glutathione + NADP(+)</text>
        <dbReference type="Rhea" id="RHEA:63500"/>
        <dbReference type="ChEBI" id="CHEBI:15378"/>
        <dbReference type="ChEBI" id="CHEBI:57783"/>
        <dbReference type="ChEBI" id="CHEBI:58349"/>
        <dbReference type="ChEBI" id="CHEBI:145544"/>
        <dbReference type="ChEBI" id="CHEBI:229723"/>
    </reaction>
</comment>
<evidence type="ECO:0000313" key="14">
    <source>
        <dbReference type="Proteomes" id="UP000838412"/>
    </source>
</evidence>
<name>A0A8K0A5Z0_BRALA</name>
<dbReference type="Pfam" id="PF00248">
    <property type="entry name" value="Aldo_ket_red"/>
    <property type="match status" value="1"/>
</dbReference>
<evidence type="ECO:0000256" key="8">
    <source>
        <dbReference type="ARBA" id="ARBA00048262"/>
    </source>
</evidence>
<dbReference type="OrthoDB" id="416253at2759"/>
<accession>A0A8K0A5Z0</accession>
<dbReference type="EMBL" id="OV696692">
    <property type="protein sequence ID" value="CAH1269905.1"/>
    <property type="molecule type" value="Genomic_DNA"/>
</dbReference>